<sequence>MLSIIVALTVHSLGYIFYNDHVYYYDGKVDKDGVVTLDAKDAANITDLPQVQRRVTDFPLITSDTSEYDLMYFQWTLQTDDIAGTNVAQALTAADIACQNTALAHRRGFYGLLGFTQWSRSVFTHFPPSVTYLIHNGPTKITYKNVPDALKDQLQEKVISQSCDDEEALNYLSFGLLNAGLISSECVSNAAIPTEPNKCNNGKKVSKHLKGYRFGNFYDYSARDVKGLIIRFGAVLVDDMVLVGWGLTEWKAAISDGTSYKGFDIKVDDDRKYSGYVIMNITKANVWLIVGIVVGVVKIEQMEPNSDHKDKRMKWTQSEVESTNISQIPPALLDQQSQQDNIEITSHACSDQTNIEIDEDKIENPVQLFIFNLNKITTEQQLREHFALAGAVEQVFLPQSIGQNRGFGFITMKNQDYAENAVDTLDKTIVDGNLIIIYILSEYSIIQSNDQLSQQIEHILISASLTEDEKANSLNELYEKFKILNKYEILLKFNSETLSAIQSKLDSIITPSQLELLNIIELIGLTNIDLPLFYNLPNHDKTLLFDEFQSSGLLDKIESLIRKKFAEEETNSDVPYSSCLQQLI</sequence>
<dbReference type="CDD" id="cd00590">
    <property type="entry name" value="RRM_SF"/>
    <property type="match status" value="1"/>
</dbReference>
<dbReference type="InterPro" id="IPR035979">
    <property type="entry name" value="RBD_domain_sf"/>
</dbReference>
<name>A0A5J4WFY5_9EUKA</name>
<dbReference type="Proteomes" id="UP000324800">
    <property type="component" value="Unassembled WGS sequence"/>
</dbReference>
<dbReference type="GO" id="GO:0003723">
    <property type="term" value="F:RNA binding"/>
    <property type="evidence" value="ECO:0007669"/>
    <property type="project" value="UniProtKB-UniRule"/>
</dbReference>
<gene>
    <name evidence="3" type="ORF">EZS28_010837</name>
</gene>
<dbReference type="SMART" id="SM00360">
    <property type="entry name" value="RRM"/>
    <property type="match status" value="1"/>
</dbReference>
<reference evidence="3 4" key="1">
    <citation type="submission" date="2019-03" db="EMBL/GenBank/DDBJ databases">
        <title>Single cell metagenomics reveals metabolic interactions within the superorganism composed of flagellate Streblomastix strix and complex community of Bacteroidetes bacteria on its surface.</title>
        <authorList>
            <person name="Treitli S.C."/>
            <person name="Kolisko M."/>
            <person name="Husnik F."/>
            <person name="Keeling P."/>
            <person name="Hampl V."/>
        </authorList>
    </citation>
    <scope>NUCLEOTIDE SEQUENCE [LARGE SCALE GENOMIC DNA]</scope>
    <source>
        <strain evidence="3">ST1C</strain>
    </source>
</reference>
<feature type="domain" description="RRM" evidence="2">
    <location>
        <begin position="366"/>
        <end position="442"/>
    </location>
</feature>
<dbReference type="EMBL" id="SNRW01002178">
    <property type="protein sequence ID" value="KAA6393636.1"/>
    <property type="molecule type" value="Genomic_DNA"/>
</dbReference>
<protein>
    <recommendedName>
        <fullName evidence="2">RRM domain-containing protein</fullName>
    </recommendedName>
</protein>
<accession>A0A5J4WFY5</accession>
<comment type="caution">
    <text evidence="3">The sequence shown here is derived from an EMBL/GenBank/DDBJ whole genome shotgun (WGS) entry which is preliminary data.</text>
</comment>
<evidence type="ECO:0000313" key="4">
    <source>
        <dbReference type="Proteomes" id="UP000324800"/>
    </source>
</evidence>
<dbReference type="OrthoDB" id="439808at2759"/>
<evidence type="ECO:0000313" key="3">
    <source>
        <dbReference type="EMBL" id="KAA6393636.1"/>
    </source>
</evidence>
<dbReference type="AlphaFoldDB" id="A0A5J4WFY5"/>
<dbReference type="PROSITE" id="PS50102">
    <property type="entry name" value="RRM"/>
    <property type="match status" value="1"/>
</dbReference>
<proteinExistence type="predicted"/>
<dbReference type="Gene3D" id="3.30.70.330">
    <property type="match status" value="1"/>
</dbReference>
<dbReference type="InterPro" id="IPR050441">
    <property type="entry name" value="RBM"/>
</dbReference>
<dbReference type="SUPFAM" id="SSF54928">
    <property type="entry name" value="RNA-binding domain, RBD"/>
    <property type="match status" value="1"/>
</dbReference>
<dbReference type="PANTHER" id="PTHR48034">
    <property type="entry name" value="TRANSFORMER-2 SEX-DETERMINING PROTEIN-RELATED"/>
    <property type="match status" value="1"/>
</dbReference>
<evidence type="ECO:0000259" key="2">
    <source>
        <dbReference type="PROSITE" id="PS50102"/>
    </source>
</evidence>
<evidence type="ECO:0000256" key="1">
    <source>
        <dbReference type="PROSITE-ProRule" id="PRU00176"/>
    </source>
</evidence>
<organism evidence="3 4">
    <name type="scientific">Streblomastix strix</name>
    <dbReference type="NCBI Taxonomy" id="222440"/>
    <lineage>
        <taxon>Eukaryota</taxon>
        <taxon>Metamonada</taxon>
        <taxon>Preaxostyla</taxon>
        <taxon>Oxymonadida</taxon>
        <taxon>Streblomastigidae</taxon>
        <taxon>Streblomastix</taxon>
    </lineage>
</organism>
<dbReference type="InterPro" id="IPR012677">
    <property type="entry name" value="Nucleotide-bd_a/b_plait_sf"/>
</dbReference>
<keyword evidence="1" id="KW-0694">RNA-binding</keyword>
<dbReference type="InterPro" id="IPR000504">
    <property type="entry name" value="RRM_dom"/>
</dbReference>
<dbReference type="Pfam" id="PF00076">
    <property type="entry name" value="RRM_1"/>
    <property type="match status" value="1"/>
</dbReference>